<evidence type="ECO:0000313" key="3">
    <source>
        <dbReference type="Proteomes" id="UP000183487"/>
    </source>
</evidence>
<keyword evidence="1" id="KW-0732">Signal</keyword>
<sequence length="97" mass="10567">MKNTSRIWPALSVLMLSLAGCSTGGVSQNQPVLSAAQCADLGALRHNAPVTPERSRSELAALRKAGYDPGLRFDPHYPDDLQAAQQQVDLWYDAQCR</sequence>
<gene>
    <name evidence="2" type="ORF">SAMN05443245_6794</name>
</gene>
<dbReference type="RefSeq" id="WP_074772092.1">
    <property type="nucleotide sequence ID" value="NZ_FNKP01000003.1"/>
</dbReference>
<dbReference type="AlphaFoldDB" id="A0A1H1JLP3"/>
<proteinExistence type="predicted"/>
<evidence type="ECO:0000313" key="2">
    <source>
        <dbReference type="EMBL" id="SDR50928.1"/>
    </source>
</evidence>
<dbReference type="OrthoDB" id="9103534at2"/>
<accession>A0A1H1JLP3</accession>
<feature type="signal peptide" evidence="1">
    <location>
        <begin position="1"/>
        <end position="24"/>
    </location>
</feature>
<dbReference type="EMBL" id="FNKP01000003">
    <property type="protein sequence ID" value="SDR50928.1"/>
    <property type="molecule type" value="Genomic_DNA"/>
</dbReference>
<protein>
    <recommendedName>
        <fullName evidence="4">DUF4148 domain-containing protein</fullName>
    </recommendedName>
</protein>
<name>A0A1H1JLP3_9BURK</name>
<reference evidence="3" key="1">
    <citation type="submission" date="2016-10" db="EMBL/GenBank/DDBJ databases">
        <authorList>
            <person name="Varghese N."/>
        </authorList>
    </citation>
    <scope>NUCLEOTIDE SEQUENCE [LARGE SCALE GENOMIC DNA]</scope>
    <source>
        <strain evidence="3">GAS106B</strain>
    </source>
</reference>
<keyword evidence="3" id="KW-1185">Reference proteome</keyword>
<evidence type="ECO:0008006" key="4">
    <source>
        <dbReference type="Google" id="ProtNLM"/>
    </source>
</evidence>
<feature type="chain" id="PRO_5010165362" description="DUF4148 domain-containing protein" evidence="1">
    <location>
        <begin position="25"/>
        <end position="97"/>
    </location>
</feature>
<evidence type="ECO:0000256" key="1">
    <source>
        <dbReference type="SAM" id="SignalP"/>
    </source>
</evidence>
<dbReference type="Proteomes" id="UP000183487">
    <property type="component" value="Unassembled WGS sequence"/>
</dbReference>
<organism evidence="2 3">
    <name type="scientific">Paraburkholderia fungorum</name>
    <dbReference type="NCBI Taxonomy" id="134537"/>
    <lineage>
        <taxon>Bacteria</taxon>
        <taxon>Pseudomonadati</taxon>
        <taxon>Pseudomonadota</taxon>
        <taxon>Betaproteobacteria</taxon>
        <taxon>Burkholderiales</taxon>
        <taxon>Burkholderiaceae</taxon>
        <taxon>Paraburkholderia</taxon>
    </lineage>
</organism>
<dbReference type="PROSITE" id="PS51257">
    <property type="entry name" value="PROKAR_LIPOPROTEIN"/>
    <property type="match status" value="1"/>
</dbReference>